<feature type="domain" description="T6SS Phospholipase effector Tle1-like catalytic" evidence="1">
    <location>
        <begin position="4"/>
        <end position="299"/>
    </location>
</feature>
<dbReference type="PANTHER" id="PTHR33840">
    <property type="match status" value="1"/>
</dbReference>
<accession>A0A6A5ZIG3</accession>
<protein>
    <recommendedName>
        <fullName evidence="1">T6SS Phospholipase effector Tle1-like catalytic domain-containing protein</fullName>
    </recommendedName>
</protein>
<name>A0A6A5ZIG3_9PLEO</name>
<dbReference type="SUPFAM" id="SSF53474">
    <property type="entry name" value="alpha/beta-Hydrolases"/>
    <property type="match status" value="1"/>
</dbReference>
<gene>
    <name evidence="2" type="ORF">BDV96DRAFT_596486</name>
</gene>
<dbReference type="AlphaFoldDB" id="A0A6A5ZIG3"/>
<dbReference type="OrthoDB" id="3057168at2759"/>
<reference evidence="2" key="1">
    <citation type="journal article" date="2020" name="Stud. Mycol.">
        <title>101 Dothideomycetes genomes: a test case for predicting lifestyles and emergence of pathogens.</title>
        <authorList>
            <person name="Haridas S."/>
            <person name="Albert R."/>
            <person name="Binder M."/>
            <person name="Bloem J."/>
            <person name="Labutti K."/>
            <person name="Salamov A."/>
            <person name="Andreopoulos B."/>
            <person name="Baker S."/>
            <person name="Barry K."/>
            <person name="Bills G."/>
            <person name="Bluhm B."/>
            <person name="Cannon C."/>
            <person name="Castanera R."/>
            <person name="Culley D."/>
            <person name="Daum C."/>
            <person name="Ezra D."/>
            <person name="Gonzalez J."/>
            <person name="Henrissat B."/>
            <person name="Kuo A."/>
            <person name="Liang C."/>
            <person name="Lipzen A."/>
            <person name="Lutzoni F."/>
            <person name="Magnuson J."/>
            <person name="Mondo S."/>
            <person name="Nolan M."/>
            <person name="Ohm R."/>
            <person name="Pangilinan J."/>
            <person name="Park H.-J."/>
            <person name="Ramirez L."/>
            <person name="Alfaro M."/>
            <person name="Sun H."/>
            <person name="Tritt A."/>
            <person name="Yoshinaga Y."/>
            <person name="Zwiers L.-H."/>
            <person name="Turgeon B."/>
            <person name="Goodwin S."/>
            <person name="Spatafora J."/>
            <person name="Crous P."/>
            <person name="Grigoriev I."/>
        </authorList>
    </citation>
    <scope>NUCLEOTIDE SEQUENCE</scope>
    <source>
        <strain evidence="2">CBS 627.86</strain>
    </source>
</reference>
<dbReference type="Proteomes" id="UP000799770">
    <property type="component" value="Unassembled WGS sequence"/>
</dbReference>
<evidence type="ECO:0000259" key="1">
    <source>
        <dbReference type="Pfam" id="PF09994"/>
    </source>
</evidence>
<dbReference type="InterPro" id="IPR029058">
    <property type="entry name" value="AB_hydrolase_fold"/>
</dbReference>
<dbReference type="PANTHER" id="PTHR33840:SF1">
    <property type="entry name" value="TLE1 PHOSPHOLIPASE DOMAIN-CONTAINING PROTEIN"/>
    <property type="match status" value="1"/>
</dbReference>
<evidence type="ECO:0000313" key="3">
    <source>
        <dbReference type="Proteomes" id="UP000799770"/>
    </source>
</evidence>
<dbReference type="Pfam" id="PF09994">
    <property type="entry name" value="T6SS_Tle1-like_cat"/>
    <property type="match status" value="1"/>
</dbReference>
<dbReference type="EMBL" id="ML977316">
    <property type="protein sequence ID" value="KAF2118627.1"/>
    <property type="molecule type" value="Genomic_DNA"/>
</dbReference>
<keyword evidence="3" id="KW-1185">Reference proteome</keyword>
<proteinExistence type="predicted"/>
<dbReference type="InterPro" id="IPR018712">
    <property type="entry name" value="Tle1-like_cat"/>
</dbReference>
<organism evidence="2 3">
    <name type="scientific">Lophiotrema nucula</name>
    <dbReference type="NCBI Taxonomy" id="690887"/>
    <lineage>
        <taxon>Eukaryota</taxon>
        <taxon>Fungi</taxon>
        <taxon>Dikarya</taxon>
        <taxon>Ascomycota</taxon>
        <taxon>Pezizomycotina</taxon>
        <taxon>Dothideomycetes</taxon>
        <taxon>Pleosporomycetidae</taxon>
        <taxon>Pleosporales</taxon>
        <taxon>Lophiotremataceae</taxon>
        <taxon>Lophiotrema</taxon>
    </lineage>
</organism>
<sequence>MAPKNIIVACDGTWLDSDNGFKRDSWLPWKTGGRLAIPSNVTRFSRAILPSHEDGTPQITYYQAGLGSQNNAYSFFIGGYLGDGISENIREAYAFICNNYQPGDKIFLVGFSRGAFTARSIGGLIASIGLMTKKGLGDFYPIFKDWENQNNPGYTSPYPAKYFPNRPKYTMTTGPEYVAMMVKNGLTTPNVPVEAIAVWDTVGSLGVPDLGPFSSSSRKEYAFIDTKVPSNLHYAYQALALDDNRKPFRPTLWEMPKAGEATVLKEMKQTWFPGAHSNVGGSYPDTGLADITLAWMIAQLSRNKLLSFDPTYMAWQKELNAEFLATITPRIDRPWACGKVYSTAGFTDYLTGTALRTPGSYKAKDPMTGAETHVLRDTREFIHPCVRTRVALGGLGTADNGVYNDPWSLKDWERIPPRGVWEPKNGNKASPDELWNDEWEEDWKWVTKLTDGRVVWIAEDRLEGIELELCEKGSDARAIVEKTS</sequence>
<evidence type="ECO:0000313" key="2">
    <source>
        <dbReference type="EMBL" id="KAF2118627.1"/>
    </source>
</evidence>